<accession>A0ABS9K2L4</accession>
<reference evidence="3" key="1">
    <citation type="submission" date="2022-01" db="EMBL/GenBank/DDBJ databases">
        <authorList>
            <person name="Jo J.-H."/>
            <person name="Im W.-T."/>
        </authorList>
    </citation>
    <scope>NUCLEOTIDE SEQUENCE</scope>
    <source>
        <strain evidence="3">XY25</strain>
    </source>
</reference>
<proteinExistence type="predicted"/>
<evidence type="ECO:0008006" key="5">
    <source>
        <dbReference type="Google" id="ProtNLM"/>
    </source>
</evidence>
<dbReference type="EMBL" id="JAKLTN010000002">
    <property type="protein sequence ID" value="MCG2577422.1"/>
    <property type="molecule type" value="Genomic_DNA"/>
</dbReference>
<feature type="signal peptide" evidence="2">
    <location>
        <begin position="1"/>
        <end position="19"/>
    </location>
</feature>
<name>A0ABS9K2L4_9RHOO</name>
<evidence type="ECO:0000256" key="2">
    <source>
        <dbReference type="SAM" id="SignalP"/>
    </source>
</evidence>
<feature type="compositionally biased region" description="Basic and acidic residues" evidence="1">
    <location>
        <begin position="107"/>
        <end position="122"/>
    </location>
</feature>
<feature type="chain" id="PRO_5046938897" description="Secreted protein" evidence="2">
    <location>
        <begin position="20"/>
        <end position="208"/>
    </location>
</feature>
<sequence>MRRLFAVAVATLFSLTVQAAEPVSEDTVSFVDATAAHADVTITPIPMPAQVTELLAPLNPAAKLSAAKKIKQAKKAAIPATLLSRTERQQLALVKKARIADGNPARGTERNAEQNDEGHSDYDDLALHQFYSRPRLVKDTDHQDDGDSSAIAPSETARVRLLMARLKALEAHALAQVHDDGEALSGAVMDRLQAARLRAVEAHQKKFA</sequence>
<dbReference type="RefSeq" id="WP_275710489.1">
    <property type="nucleotide sequence ID" value="NZ_JAKLTN010000002.1"/>
</dbReference>
<feature type="region of interest" description="Disordered" evidence="1">
    <location>
        <begin position="96"/>
        <end position="122"/>
    </location>
</feature>
<evidence type="ECO:0000256" key="1">
    <source>
        <dbReference type="SAM" id="MobiDB-lite"/>
    </source>
</evidence>
<gene>
    <name evidence="3" type="ORF">LZ012_10500</name>
</gene>
<comment type="caution">
    <text evidence="3">The sequence shown here is derived from an EMBL/GenBank/DDBJ whole genome shotgun (WGS) entry which is preliminary data.</text>
</comment>
<dbReference type="Proteomes" id="UP001165384">
    <property type="component" value="Unassembled WGS sequence"/>
</dbReference>
<evidence type="ECO:0000313" key="3">
    <source>
        <dbReference type="EMBL" id="MCG2577422.1"/>
    </source>
</evidence>
<organism evidence="3 4">
    <name type="scientific">Dechloromonas hankyongensis</name>
    <dbReference type="NCBI Taxonomy" id="2908002"/>
    <lineage>
        <taxon>Bacteria</taxon>
        <taxon>Pseudomonadati</taxon>
        <taxon>Pseudomonadota</taxon>
        <taxon>Betaproteobacteria</taxon>
        <taxon>Rhodocyclales</taxon>
        <taxon>Azonexaceae</taxon>
        <taxon>Dechloromonas</taxon>
    </lineage>
</organism>
<protein>
    <recommendedName>
        <fullName evidence="5">Secreted protein</fullName>
    </recommendedName>
</protein>
<evidence type="ECO:0000313" key="4">
    <source>
        <dbReference type="Proteomes" id="UP001165384"/>
    </source>
</evidence>
<keyword evidence="4" id="KW-1185">Reference proteome</keyword>
<keyword evidence="2" id="KW-0732">Signal</keyword>